<evidence type="ECO:0000256" key="9">
    <source>
        <dbReference type="ARBA" id="ARBA00031306"/>
    </source>
</evidence>
<proteinExistence type="inferred from homology"/>
<keyword evidence="13" id="KW-1185">Reference proteome</keyword>
<dbReference type="SUPFAM" id="SSF143631">
    <property type="entry name" value="ApbE-like"/>
    <property type="match status" value="1"/>
</dbReference>
<dbReference type="EMBL" id="BAABLD010000008">
    <property type="protein sequence ID" value="GAA5166941.1"/>
    <property type="molecule type" value="Genomic_DNA"/>
</dbReference>
<evidence type="ECO:0000313" key="12">
    <source>
        <dbReference type="EMBL" id="GAA5166941.1"/>
    </source>
</evidence>
<comment type="cofactor">
    <cofactor evidence="1">
        <name>Mg(2+)</name>
        <dbReference type="ChEBI" id="CHEBI:18420"/>
    </cofactor>
</comment>
<dbReference type="PANTHER" id="PTHR30040">
    <property type="entry name" value="THIAMINE BIOSYNTHESIS LIPOPROTEIN APBE"/>
    <property type="match status" value="1"/>
</dbReference>
<comment type="similarity">
    <text evidence="11">Belongs to the ApbE family.</text>
</comment>
<gene>
    <name evidence="12" type="ORF">GCM10025770_24790</name>
</gene>
<keyword evidence="5 11" id="KW-0808">Transferase</keyword>
<dbReference type="PANTHER" id="PTHR30040:SF2">
    <property type="entry name" value="FAD:PROTEIN FMN TRANSFERASE"/>
    <property type="match status" value="1"/>
</dbReference>
<evidence type="ECO:0000256" key="11">
    <source>
        <dbReference type="PIRNR" id="PIRNR006268"/>
    </source>
</evidence>
<dbReference type="Pfam" id="PF02424">
    <property type="entry name" value="ApbE"/>
    <property type="match status" value="1"/>
</dbReference>
<evidence type="ECO:0000256" key="10">
    <source>
        <dbReference type="ARBA" id="ARBA00048540"/>
    </source>
</evidence>
<sequence length="342" mass="36470">MASQPSSPRVLLPPRIAMEGDAPDGVVLQLEGACMGTTWRARVVAEGHEQARALQAGIAAVLEEIEAQMSHFRPASPLRRFGELAAGEWMPLSPQFAQVMRAALSVAQASDGAFDPAAAALIEAWGFGAGQRFVDAGFAPPAVAPSPSACWRRLQLDAQDRLRQPGGVALNLAAIAKGFAVDAVSRWLAQQGYAHHLVEVGGELRGTGMKPDLQPWWVALEAPADNCDLPATRIALHGLAVATSGDYRRSYHHAGRRLQHTIDPRSGAPVRHTLAAVSVVHEECMLADAWATAIMVLGPRDGLALAEQQGLRALLQWPDETGRWQEASSAAFNALVAEPEHA</sequence>
<evidence type="ECO:0000313" key="13">
    <source>
        <dbReference type="Proteomes" id="UP001500547"/>
    </source>
</evidence>
<dbReference type="RefSeq" id="WP_345533294.1">
    <property type="nucleotide sequence ID" value="NZ_BAABLD010000008.1"/>
</dbReference>
<evidence type="ECO:0000256" key="4">
    <source>
        <dbReference type="ARBA" id="ARBA00022630"/>
    </source>
</evidence>
<dbReference type="Proteomes" id="UP001500547">
    <property type="component" value="Unassembled WGS sequence"/>
</dbReference>
<evidence type="ECO:0000256" key="1">
    <source>
        <dbReference type="ARBA" id="ARBA00001946"/>
    </source>
</evidence>
<dbReference type="GO" id="GO:0016740">
    <property type="term" value="F:transferase activity"/>
    <property type="evidence" value="ECO:0007669"/>
    <property type="project" value="UniProtKB-KW"/>
</dbReference>
<dbReference type="EC" id="2.7.1.180" evidence="2 11"/>
<protein>
    <recommendedName>
        <fullName evidence="3 11">FAD:protein FMN transferase</fullName>
        <ecNumber evidence="2 11">2.7.1.180</ecNumber>
    </recommendedName>
    <alternativeName>
        <fullName evidence="9 11">Flavin transferase</fullName>
    </alternativeName>
</protein>
<keyword evidence="7 11" id="KW-0274">FAD</keyword>
<evidence type="ECO:0000256" key="3">
    <source>
        <dbReference type="ARBA" id="ARBA00016337"/>
    </source>
</evidence>
<dbReference type="PIRSF" id="PIRSF006268">
    <property type="entry name" value="ApbE"/>
    <property type="match status" value="1"/>
</dbReference>
<organism evidence="12 13">
    <name type="scientific">Viridibacterium curvum</name>
    <dbReference type="NCBI Taxonomy" id="1101404"/>
    <lineage>
        <taxon>Bacteria</taxon>
        <taxon>Pseudomonadati</taxon>
        <taxon>Pseudomonadota</taxon>
        <taxon>Betaproteobacteria</taxon>
        <taxon>Rhodocyclales</taxon>
        <taxon>Rhodocyclaceae</taxon>
        <taxon>Viridibacterium</taxon>
    </lineage>
</organism>
<comment type="catalytic activity">
    <reaction evidence="10 11">
        <text>L-threonyl-[protein] + FAD = FMN-L-threonyl-[protein] + AMP + H(+)</text>
        <dbReference type="Rhea" id="RHEA:36847"/>
        <dbReference type="Rhea" id="RHEA-COMP:11060"/>
        <dbReference type="Rhea" id="RHEA-COMP:11061"/>
        <dbReference type="ChEBI" id="CHEBI:15378"/>
        <dbReference type="ChEBI" id="CHEBI:30013"/>
        <dbReference type="ChEBI" id="CHEBI:57692"/>
        <dbReference type="ChEBI" id="CHEBI:74257"/>
        <dbReference type="ChEBI" id="CHEBI:456215"/>
        <dbReference type="EC" id="2.7.1.180"/>
    </reaction>
</comment>
<comment type="caution">
    <text evidence="12">The sequence shown here is derived from an EMBL/GenBank/DDBJ whole genome shotgun (WGS) entry which is preliminary data.</text>
</comment>
<keyword evidence="6 11" id="KW-0479">Metal-binding</keyword>
<keyword evidence="4 11" id="KW-0285">Flavoprotein</keyword>
<name>A0ABP9QSS8_9RHOO</name>
<dbReference type="InterPro" id="IPR024932">
    <property type="entry name" value="ApbE"/>
</dbReference>
<reference evidence="13" key="1">
    <citation type="journal article" date="2019" name="Int. J. Syst. Evol. Microbiol.">
        <title>The Global Catalogue of Microorganisms (GCM) 10K type strain sequencing project: providing services to taxonomists for standard genome sequencing and annotation.</title>
        <authorList>
            <consortium name="The Broad Institute Genomics Platform"/>
            <consortium name="The Broad Institute Genome Sequencing Center for Infectious Disease"/>
            <person name="Wu L."/>
            <person name="Ma J."/>
        </authorList>
    </citation>
    <scope>NUCLEOTIDE SEQUENCE [LARGE SCALE GENOMIC DNA]</scope>
    <source>
        <strain evidence="13">JCM 18715</strain>
    </source>
</reference>
<dbReference type="InterPro" id="IPR003374">
    <property type="entry name" value="ApbE-like_sf"/>
</dbReference>
<evidence type="ECO:0000256" key="5">
    <source>
        <dbReference type="ARBA" id="ARBA00022679"/>
    </source>
</evidence>
<dbReference type="Gene3D" id="3.10.520.10">
    <property type="entry name" value="ApbE-like domains"/>
    <property type="match status" value="1"/>
</dbReference>
<accession>A0ABP9QSS8</accession>
<evidence type="ECO:0000256" key="7">
    <source>
        <dbReference type="ARBA" id="ARBA00022827"/>
    </source>
</evidence>
<keyword evidence="8 11" id="KW-0460">Magnesium</keyword>
<evidence type="ECO:0000256" key="2">
    <source>
        <dbReference type="ARBA" id="ARBA00011955"/>
    </source>
</evidence>
<evidence type="ECO:0000256" key="6">
    <source>
        <dbReference type="ARBA" id="ARBA00022723"/>
    </source>
</evidence>
<evidence type="ECO:0000256" key="8">
    <source>
        <dbReference type="ARBA" id="ARBA00022842"/>
    </source>
</evidence>